<dbReference type="PANTHER" id="PTHR33308:SF9">
    <property type="entry name" value="PEPTIDOGLYCAN HYDROLASE FLGJ"/>
    <property type="match status" value="1"/>
</dbReference>
<evidence type="ECO:0000256" key="1">
    <source>
        <dbReference type="ARBA" id="ARBA00022801"/>
    </source>
</evidence>
<name>A0A2S7MVG1_9BACI</name>
<evidence type="ECO:0000259" key="2">
    <source>
        <dbReference type="SMART" id="SM00047"/>
    </source>
</evidence>
<evidence type="ECO:0000313" key="4">
    <source>
        <dbReference type="Proteomes" id="UP000239663"/>
    </source>
</evidence>
<proteinExistence type="predicted"/>
<protein>
    <submittedName>
        <fullName evidence="3">Glucosaminidase</fullName>
    </submittedName>
</protein>
<accession>A0A2S7MVG1</accession>
<dbReference type="Pfam" id="PF01832">
    <property type="entry name" value="Glucosaminidase"/>
    <property type="match status" value="1"/>
</dbReference>
<dbReference type="RefSeq" id="WP_104850865.1">
    <property type="nucleotide sequence ID" value="NZ_PKOZ01000022.1"/>
</dbReference>
<dbReference type="OrthoDB" id="977752at2"/>
<dbReference type="Proteomes" id="UP000239663">
    <property type="component" value="Unassembled WGS sequence"/>
</dbReference>
<dbReference type="InterPro" id="IPR051056">
    <property type="entry name" value="Glycosyl_Hydrolase_73"/>
</dbReference>
<dbReference type="Gene3D" id="1.10.530.10">
    <property type="match status" value="1"/>
</dbReference>
<dbReference type="PANTHER" id="PTHR33308">
    <property type="entry name" value="PEPTIDOGLYCAN HYDROLASE FLGJ"/>
    <property type="match status" value="1"/>
</dbReference>
<reference evidence="3 4" key="1">
    <citation type="submission" date="2017-12" db="EMBL/GenBank/DDBJ databases">
        <title>Taxonomic description and draft genome of Pradoshia cofamensis Gen. nov., sp. nov., a thermotolerant bacillale isolated from anterior gut of earthworm Eisenia fetida.</title>
        <authorList>
            <person name="Saha T."/>
            <person name="Chakraborty R."/>
        </authorList>
    </citation>
    <scope>NUCLEOTIDE SEQUENCE [LARGE SCALE GENOMIC DNA]</scope>
    <source>
        <strain evidence="3 4">EAG3</strain>
    </source>
</reference>
<dbReference type="SMART" id="SM00047">
    <property type="entry name" value="LYZ2"/>
    <property type="match status" value="1"/>
</dbReference>
<gene>
    <name evidence="3" type="ORF">CYL18_18010</name>
</gene>
<dbReference type="GO" id="GO:0004040">
    <property type="term" value="F:amidase activity"/>
    <property type="evidence" value="ECO:0007669"/>
    <property type="project" value="InterPro"/>
</dbReference>
<keyword evidence="4" id="KW-1185">Reference proteome</keyword>
<feature type="domain" description="Mannosyl-glycoprotein endo-beta-N-acetylglucosamidase-like" evidence="2">
    <location>
        <begin position="127"/>
        <end position="287"/>
    </location>
</feature>
<dbReference type="Gene3D" id="4.10.80.30">
    <property type="entry name" value="DNA polymerase, domain 6"/>
    <property type="match status" value="1"/>
</dbReference>
<dbReference type="AlphaFoldDB" id="A0A2S7MVG1"/>
<keyword evidence="1" id="KW-0378">Hydrolase</keyword>
<comment type="caution">
    <text evidence="3">The sequence shown here is derived from an EMBL/GenBank/DDBJ whole genome shotgun (WGS) entry which is preliminary data.</text>
</comment>
<sequence length="296" mass="33548">MMARKKKRTTMLGPIVILSLLLIGLWKLIDSYEPVPVSLDNSKEIQELVDEVSYGKVQVNWREVAAVVKAKYSMDTVKSTDIQGIAKQFMDRKKGEYTLKPMKSVLEDLHFTAEEKQTAYKTVNSLNKQYNDSTSQQKFISKIKKGAIANYEKYGILPSVTIAQAVLESNWGKSGLTKDYNNLFGIKGHNWDGATANMKTKENYNDHINSDFRVYASLEDSIKDHGQFLAENKRYEKNGLFDGQTYQEQTKALEDAGYSTATNENGDKIYSSMLMEIIQTYQLQVIDSQAVLNQNA</sequence>
<organism evidence="3 4">
    <name type="scientific">Pradoshia eiseniae</name>
    <dbReference type="NCBI Taxonomy" id="2064768"/>
    <lineage>
        <taxon>Bacteria</taxon>
        <taxon>Bacillati</taxon>
        <taxon>Bacillota</taxon>
        <taxon>Bacilli</taxon>
        <taxon>Bacillales</taxon>
        <taxon>Bacillaceae</taxon>
        <taxon>Pradoshia</taxon>
    </lineage>
</organism>
<dbReference type="EMBL" id="PKOZ01000022">
    <property type="protein sequence ID" value="PQD93773.1"/>
    <property type="molecule type" value="Genomic_DNA"/>
</dbReference>
<evidence type="ECO:0000313" key="3">
    <source>
        <dbReference type="EMBL" id="PQD93773.1"/>
    </source>
</evidence>
<dbReference type="InterPro" id="IPR002901">
    <property type="entry name" value="MGlyc_endo_b_GlcNAc-like_dom"/>
</dbReference>